<dbReference type="NCBIfam" id="NF040606">
    <property type="entry name" value="CytoC_perox"/>
    <property type="match status" value="1"/>
</dbReference>
<dbReference type="RefSeq" id="WP_284266027.1">
    <property type="nucleotide sequence ID" value="NZ_BSOW01000008.1"/>
</dbReference>
<sequence>MRRVAFLIRFALFVAASSGIEAALGDPIYVDQGRDWTTAERTDFYIRDQGSRLINLAWLQALKARDGQPFLSDSMSRYGFLPNPGNTTNLPVGFHTTGSGDAQIVGVTCSACHTRQLEVDGKAYRIDGGPAFIDFQAFLSDLDKAVGDATASKAAFDAFAAAVLRSATPAAADVDKLRQRVDAWYRRFHTFVAGTLPAVGWGLGRLDAIGIIFNRISGTDVGPPPDFLIPENMKIGDAPVRYPFLWNSPMQSQTDWAGFVLNGNRVFALARNTGQALAFGNFEPRRSFGPFFNYANSINFDGLKRLEELLLKMGPPKWPSDWPIDSKLAQDGQKIFERQCSKGCHEKKEVRALRDLFVTTWVTPIQNVGTDTRQYDELGWRVKTGALKGAGIPLIARHLDEEDYAVHMMFSAVAGAILENKLFLRSDIGSGDGFGSSVTPNGQTAPSTPRPPSLAPVQASTAPPPSSAEPPDQPESLTIEPGTLLERTLNRGEYEARVLEGIWAAAPYLHNGSVPTLAELLVPPAKRKAYFNLGAKYDIKNVGLDVDQNGPARDVTDCNDLNSGNSRCGHDYGTRLTIDEKKALLEYLKTL</sequence>
<dbReference type="PANTHER" id="PTHR30600:SF9">
    <property type="entry name" value="BLR7738 PROTEIN"/>
    <property type="match status" value="1"/>
</dbReference>
<evidence type="ECO:0000313" key="3">
    <source>
        <dbReference type="EMBL" id="GLR86115.1"/>
    </source>
</evidence>
<evidence type="ECO:0000313" key="4">
    <source>
        <dbReference type="Proteomes" id="UP001156905"/>
    </source>
</evidence>
<dbReference type="PANTHER" id="PTHR30600">
    <property type="entry name" value="CYTOCHROME C PEROXIDASE-RELATED"/>
    <property type="match status" value="1"/>
</dbReference>
<dbReference type="InterPro" id="IPR051395">
    <property type="entry name" value="Cytochrome_c_Peroxidase/MauG"/>
</dbReference>
<accession>A0ABQ6AXG1</accession>
<dbReference type="EMBL" id="BSOW01000008">
    <property type="protein sequence ID" value="GLR86115.1"/>
    <property type="molecule type" value="Genomic_DNA"/>
</dbReference>
<dbReference type="InterPro" id="IPR036909">
    <property type="entry name" value="Cyt_c-like_dom_sf"/>
</dbReference>
<dbReference type="Gene3D" id="1.10.760.10">
    <property type="entry name" value="Cytochrome c-like domain"/>
    <property type="match status" value="1"/>
</dbReference>
<feature type="compositionally biased region" description="Pro residues" evidence="1">
    <location>
        <begin position="462"/>
        <end position="473"/>
    </location>
</feature>
<feature type="signal peptide" evidence="2">
    <location>
        <begin position="1"/>
        <end position="22"/>
    </location>
</feature>
<organism evidence="3 4">
    <name type="scientific">Bradyrhizobium iriomotense</name>
    <dbReference type="NCBI Taxonomy" id="441950"/>
    <lineage>
        <taxon>Bacteria</taxon>
        <taxon>Pseudomonadati</taxon>
        <taxon>Pseudomonadota</taxon>
        <taxon>Alphaproteobacteria</taxon>
        <taxon>Hyphomicrobiales</taxon>
        <taxon>Nitrobacteraceae</taxon>
        <taxon>Bradyrhizobium</taxon>
    </lineage>
</organism>
<dbReference type="InterPro" id="IPR047758">
    <property type="entry name" value="CytoC_perox"/>
</dbReference>
<feature type="chain" id="PRO_5047283294" description="Cytochrome c domain-containing protein" evidence="2">
    <location>
        <begin position="23"/>
        <end position="591"/>
    </location>
</feature>
<reference evidence="4" key="1">
    <citation type="journal article" date="2019" name="Int. J. Syst. Evol. Microbiol.">
        <title>The Global Catalogue of Microorganisms (GCM) 10K type strain sequencing project: providing services to taxonomists for standard genome sequencing and annotation.</title>
        <authorList>
            <consortium name="The Broad Institute Genomics Platform"/>
            <consortium name="The Broad Institute Genome Sequencing Center for Infectious Disease"/>
            <person name="Wu L."/>
            <person name="Ma J."/>
        </authorList>
    </citation>
    <scope>NUCLEOTIDE SEQUENCE [LARGE SCALE GENOMIC DNA]</scope>
    <source>
        <strain evidence="4">NBRC 102520</strain>
    </source>
</reference>
<dbReference type="Pfam" id="PF21419">
    <property type="entry name" value="RoxA-like_Cyt-c"/>
    <property type="match status" value="1"/>
</dbReference>
<feature type="region of interest" description="Disordered" evidence="1">
    <location>
        <begin position="434"/>
        <end position="482"/>
    </location>
</feature>
<name>A0ABQ6AXG1_9BRAD</name>
<comment type="caution">
    <text evidence="3">The sequence shown here is derived from an EMBL/GenBank/DDBJ whole genome shotgun (WGS) entry which is preliminary data.</text>
</comment>
<evidence type="ECO:0000256" key="1">
    <source>
        <dbReference type="SAM" id="MobiDB-lite"/>
    </source>
</evidence>
<protein>
    <recommendedName>
        <fullName evidence="5">Cytochrome c domain-containing protein</fullName>
    </recommendedName>
</protein>
<proteinExistence type="predicted"/>
<keyword evidence="2" id="KW-0732">Signal</keyword>
<gene>
    <name evidence="3" type="ORF">GCM10007857_28260</name>
</gene>
<dbReference type="Proteomes" id="UP001156905">
    <property type="component" value="Unassembled WGS sequence"/>
</dbReference>
<keyword evidence="4" id="KW-1185">Reference proteome</keyword>
<evidence type="ECO:0000256" key="2">
    <source>
        <dbReference type="SAM" id="SignalP"/>
    </source>
</evidence>
<feature type="compositionally biased region" description="Polar residues" evidence="1">
    <location>
        <begin position="438"/>
        <end position="447"/>
    </location>
</feature>
<evidence type="ECO:0008006" key="5">
    <source>
        <dbReference type="Google" id="ProtNLM"/>
    </source>
</evidence>
<dbReference type="SUPFAM" id="SSF46626">
    <property type="entry name" value="Cytochrome c"/>
    <property type="match status" value="1"/>
</dbReference>